<feature type="compositionally biased region" description="Pro residues" evidence="1">
    <location>
        <begin position="1"/>
        <end position="25"/>
    </location>
</feature>
<evidence type="ECO:0000313" key="3">
    <source>
        <dbReference type="Proteomes" id="UP000027456"/>
    </source>
</evidence>
<evidence type="ECO:0000313" key="2">
    <source>
        <dbReference type="EMBL" id="KEP51435.1"/>
    </source>
</evidence>
<name>A0A074S1J8_9AGAM</name>
<evidence type="ECO:0000256" key="1">
    <source>
        <dbReference type="SAM" id="MobiDB-lite"/>
    </source>
</evidence>
<dbReference type="AlphaFoldDB" id="A0A074S1J8"/>
<dbReference type="Proteomes" id="UP000027456">
    <property type="component" value="Unassembled WGS sequence"/>
</dbReference>
<dbReference type="HOGENOM" id="CLU_2185435_0_0_1"/>
<sequence>MPPSFPSSPPSFPYPGPPPPTPAPWQFPHDSKSERAARLQAQHRNYALGAPRPELAPCMLELVCHRLALGLRRLVLEPRQSLVHLRVPGSASLVLGFEPLAPVLGSRIA</sequence>
<protein>
    <submittedName>
        <fullName evidence="2">Uncharacterized protein</fullName>
    </submittedName>
</protein>
<accession>A0A074S1J8</accession>
<feature type="region of interest" description="Disordered" evidence="1">
    <location>
        <begin position="1"/>
        <end position="36"/>
    </location>
</feature>
<comment type="caution">
    <text evidence="2">The sequence shown here is derived from an EMBL/GenBank/DDBJ whole genome shotgun (WGS) entry which is preliminary data.</text>
</comment>
<keyword evidence="3" id="KW-1185">Reference proteome</keyword>
<dbReference type="EMBL" id="AZST01000169">
    <property type="protein sequence ID" value="KEP51435.1"/>
    <property type="molecule type" value="Genomic_DNA"/>
</dbReference>
<gene>
    <name evidence="2" type="ORF">V565_061640</name>
</gene>
<organism evidence="2 3">
    <name type="scientific">Rhizoctonia solani 123E</name>
    <dbReference type="NCBI Taxonomy" id="1423351"/>
    <lineage>
        <taxon>Eukaryota</taxon>
        <taxon>Fungi</taxon>
        <taxon>Dikarya</taxon>
        <taxon>Basidiomycota</taxon>
        <taxon>Agaricomycotina</taxon>
        <taxon>Agaricomycetes</taxon>
        <taxon>Cantharellales</taxon>
        <taxon>Ceratobasidiaceae</taxon>
        <taxon>Rhizoctonia</taxon>
    </lineage>
</organism>
<proteinExistence type="predicted"/>
<reference evidence="2 3" key="1">
    <citation type="submission" date="2013-12" db="EMBL/GenBank/DDBJ databases">
        <authorList>
            <person name="Cubeta M."/>
            <person name="Pakala S."/>
            <person name="Fedorova N."/>
            <person name="Thomas E."/>
            <person name="Dean R."/>
            <person name="Jabaji S."/>
            <person name="Neate S."/>
            <person name="Toda T."/>
            <person name="Tavantzis S."/>
            <person name="Vilgalys R."/>
            <person name="Bharathan N."/>
            <person name="Pakala S."/>
            <person name="Losada L.S."/>
            <person name="Zafar N."/>
            <person name="Nierman W."/>
        </authorList>
    </citation>
    <scope>NUCLEOTIDE SEQUENCE [LARGE SCALE GENOMIC DNA]</scope>
    <source>
        <strain evidence="2 3">123E</strain>
    </source>
</reference>